<keyword evidence="6" id="KW-1185">Reference proteome</keyword>
<feature type="region of interest" description="Disordered" evidence="4">
    <location>
        <begin position="603"/>
        <end position="699"/>
    </location>
</feature>
<dbReference type="PROSITE" id="PS50294">
    <property type="entry name" value="WD_REPEATS_REGION"/>
    <property type="match status" value="1"/>
</dbReference>
<sequence length="699" mass="74017">MELQRTLDGHGGCVNTVSFNPAGDLLVSGSDDQAVMLWDWRRGVRRLRYEPGHTNNIFQARFLPGTHDKTLVSCAADGQVRVTYFREGAGRPTTKRLHRHSGRAHKIALQHASPYDAAAFGSGSATATAGSGGGPPCFYSSGEDGDICFFDLRVTDSEALGVMAATAGTGEAGSDARGRRRFSRSRTVIDINAIHVNPARPWQLVVGGSDECVQLYDVRVLTSLTSSYVSAASPGAARRAAASESAAASGGGGGRGGGGAPRCRVHGSPLMELCPAHLRPPAAGESAAAFRRPTHVTCVAFGQNGDVLATYNDDDVYLFRPPGTQGSGGGEGRPGTSGRRQEDERSEEESSEEEDEDEQGGGGGGKGKGKGWRWWRQQQEEEDEEDEDDSLLRPSRRRRRPGSGGGKGGKGGKGKEKEEKGKGDGGAKSQKRAGSDDEEPQDYVIKRYSGHRNNRTVKGVSFLGEREEWVVSGSDCGHVYIWDRHSGRLHAWLRGDSYVVNCLEPHPTLPLHLATSGIDDDIKLWAPTAEQPRLPGPAAEAAMRDNAAARSGAGRAGGGARRLVLPPAMVRALLSNMAEEEEAGGAGERAAQLRAMLMTALTGMGGLSDDDEDEDDEDDDDDGGDTSDEEDEEDAGGEGEEDGEEEEGGHPATYEDEDEDEEEGNEGEEAEGDEAAAAGPQPRGGAVAPMSSDGEDEDT</sequence>
<evidence type="ECO:0000313" key="6">
    <source>
        <dbReference type="Proteomes" id="UP000650467"/>
    </source>
</evidence>
<dbReference type="SUPFAM" id="SSF50978">
    <property type="entry name" value="WD40 repeat-like"/>
    <property type="match status" value="1"/>
</dbReference>
<dbReference type="GO" id="GO:0005737">
    <property type="term" value="C:cytoplasm"/>
    <property type="evidence" value="ECO:0007669"/>
    <property type="project" value="TreeGrafter"/>
</dbReference>
<dbReference type="InterPro" id="IPR045151">
    <property type="entry name" value="DCAF8"/>
</dbReference>
<evidence type="ECO:0000256" key="4">
    <source>
        <dbReference type="SAM" id="MobiDB-lite"/>
    </source>
</evidence>
<dbReference type="InterPro" id="IPR015943">
    <property type="entry name" value="WD40/YVTN_repeat-like_dom_sf"/>
</dbReference>
<dbReference type="PROSITE" id="PS50082">
    <property type="entry name" value="WD_REPEATS_2"/>
    <property type="match status" value="1"/>
</dbReference>
<evidence type="ECO:0000256" key="3">
    <source>
        <dbReference type="PROSITE-ProRule" id="PRU00221"/>
    </source>
</evidence>
<name>A0A835TLE2_CHLIN</name>
<proteinExistence type="predicted"/>
<evidence type="ECO:0000256" key="1">
    <source>
        <dbReference type="ARBA" id="ARBA00022574"/>
    </source>
</evidence>
<dbReference type="OrthoDB" id="4869960at2759"/>
<feature type="compositionally biased region" description="Gly residues" evidence="4">
    <location>
        <begin position="402"/>
        <end position="411"/>
    </location>
</feature>
<gene>
    <name evidence="5" type="ORF">HXX76_003651</name>
</gene>
<feature type="compositionally biased region" description="Acidic residues" evidence="4">
    <location>
        <begin position="344"/>
        <end position="359"/>
    </location>
</feature>
<keyword evidence="2" id="KW-0677">Repeat</keyword>
<feature type="compositionally biased region" description="Acidic residues" evidence="4">
    <location>
        <begin position="380"/>
        <end position="389"/>
    </location>
</feature>
<dbReference type="Proteomes" id="UP000650467">
    <property type="component" value="Unassembled WGS sequence"/>
</dbReference>
<keyword evidence="1 3" id="KW-0853">WD repeat</keyword>
<evidence type="ECO:0000313" key="5">
    <source>
        <dbReference type="EMBL" id="KAG2440796.1"/>
    </source>
</evidence>
<dbReference type="InterPro" id="IPR036322">
    <property type="entry name" value="WD40_repeat_dom_sf"/>
</dbReference>
<dbReference type="Pfam" id="PF00400">
    <property type="entry name" value="WD40"/>
    <property type="match status" value="2"/>
</dbReference>
<feature type="compositionally biased region" description="Low complexity" evidence="4">
    <location>
        <begin position="675"/>
        <end position="689"/>
    </location>
</feature>
<organism evidence="5 6">
    <name type="scientific">Chlamydomonas incerta</name>
    <dbReference type="NCBI Taxonomy" id="51695"/>
    <lineage>
        <taxon>Eukaryota</taxon>
        <taxon>Viridiplantae</taxon>
        <taxon>Chlorophyta</taxon>
        <taxon>core chlorophytes</taxon>
        <taxon>Chlorophyceae</taxon>
        <taxon>CS clade</taxon>
        <taxon>Chlamydomonadales</taxon>
        <taxon>Chlamydomonadaceae</taxon>
        <taxon>Chlamydomonas</taxon>
    </lineage>
</organism>
<accession>A0A835TLE2</accession>
<dbReference type="InterPro" id="IPR001680">
    <property type="entry name" value="WD40_rpt"/>
</dbReference>
<feature type="compositionally biased region" description="Gly residues" evidence="4">
    <location>
        <begin position="325"/>
        <end position="335"/>
    </location>
</feature>
<dbReference type="EMBL" id="JAEHOC010000006">
    <property type="protein sequence ID" value="KAG2440796.1"/>
    <property type="molecule type" value="Genomic_DNA"/>
</dbReference>
<feature type="compositionally biased region" description="Acidic residues" evidence="4">
    <location>
        <begin position="608"/>
        <end position="647"/>
    </location>
</feature>
<dbReference type="SMART" id="SM00320">
    <property type="entry name" value="WD40"/>
    <property type="match status" value="7"/>
</dbReference>
<comment type="caution">
    <text evidence="5">The sequence shown here is derived from an EMBL/GenBank/DDBJ whole genome shotgun (WGS) entry which is preliminary data.</text>
</comment>
<dbReference type="Gene3D" id="2.130.10.10">
    <property type="entry name" value="YVTN repeat-like/Quinoprotein amine dehydrogenase"/>
    <property type="match status" value="2"/>
</dbReference>
<dbReference type="PANTHER" id="PTHR15574:SF21">
    <property type="entry name" value="DDB1- AND CUL4-ASSOCIATED FACTOR 8"/>
    <property type="match status" value="1"/>
</dbReference>
<protein>
    <submittedName>
        <fullName evidence="5">Uncharacterized protein</fullName>
    </submittedName>
</protein>
<dbReference type="PANTHER" id="PTHR15574">
    <property type="entry name" value="WD REPEAT DOMAIN-CONTAINING FAMILY"/>
    <property type="match status" value="1"/>
</dbReference>
<feature type="compositionally biased region" description="Acidic residues" evidence="4">
    <location>
        <begin position="654"/>
        <end position="674"/>
    </location>
</feature>
<feature type="repeat" description="WD" evidence="3">
    <location>
        <begin position="7"/>
        <end position="39"/>
    </location>
</feature>
<reference evidence="5" key="1">
    <citation type="journal article" date="2020" name="bioRxiv">
        <title>Comparative genomics of Chlamydomonas.</title>
        <authorList>
            <person name="Craig R.J."/>
            <person name="Hasan A.R."/>
            <person name="Ness R.W."/>
            <person name="Keightley P.D."/>
        </authorList>
    </citation>
    <scope>NUCLEOTIDE SEQUENCE</scope>
    <source>
        <strain evidence="5">SAG 7.73</strain>
    </source>
</reference>
<feature type="compositionally biased region" description="Basic and acidic residues" evidence="4">
    <location>
        <begin position="413"/>
        <end position="425"/>
    </location>
</feature>
<dbReference type="AlphaFoldDB" id="A0A835TLE2"/>
<evidence type="ECO:0000256" key="2">
    <source>
        <dbReference type="ARBA" id="ARBA00022737"/>
    </source>
</evidence>
<feature type="region of interest" description="Disordered" evidence="4">
    <location>
        <begin position="318"/>
        <end position="447"/>
    </location>
</feature>
<dbReference type="GO" id="GO:0080008">
    <property type="term" value="C:Cul4-RING E3 ubiquitin ligase complex"/>
    <property type="evidence" value="ECO:0007669"/>
    <property type="project" value="TreeGrafter"/>
</dbReference>